<name>A0A7K0C192_9ACTN</name>
<accession>A0A7K0C192</accession>
<dbReference type="OrthoDB" id="3477917at2"/>
<feature type="chain" id="PRO_5029809913" evidence="1">
    <location>
        <begin position="28"/>
        <end position="178"/>
    </location>
</feature>
<evidence type="ECO:0000256" key="1">
    <source>
        <dbReference type="SAM" id="SignalP"/>
    </source>
</evidence>
<evidence type="ECO:0000313" key="2">
    <source>
        <dbReference type="EMBL" id="MQY07126.1"/>
    </source>
</evidence>
<dbReference type="RefSeq" id="WP_153536758.1">
    <property type="nucleotide sequence ID" value="NZ_WEGH01000003.1"/>
</dbReference>
<reference evidence="2 3" key="1">
    <citation type="submission" date="2019-10" db="EMBL/GenBank/DDBJ databases">
        <title>Actinomadura rubteroloni sp. nov. and Actinomadura macrotermitis sp. nov., isolated from the gut of fungus growing-termite Macrotermes natalensis.</title>
        <authorList>
            <person name="Benndorf R."/>
            <person name="Martin K."/>
            <person name="Kuefner M."/>
            <person name="De Beer W."/>
            <person name="Kaster A.-K."/>
            <person name="Vollmers J."/>
            <person name="Poulsen M."/>
            <person name="Beemelmanns C."/>
        </authorList>
    </citation>
    <scope>NUCLEOTIDE SEQUENCE [LARGE SCALE GENOMIC DNA]</scope>
    <source>
        <strain evidence="2 3">RB68</strain>
    </source>
</reference>
<keyword evidence="1" id="KW-0732">Signal</keyword>
<comment type="caution">
    <text evidence="2">The sequence shown here is derived from an EMBL/GenBank/DDBJ whole genome shotgun (WGS) entry which is preliminary data.</text>
</comment>
<sequence>MRKFVTAGIGAAALAASVLGTAAPAGADTAAPHAAARAGEGFQGAAVSATAGGAFKRIGKIHKYRARSIRGAEVYGHWYWARKGDGPSFVFLVTKVKDTRGDGKSAAFCYDLTTPKVKVRDHCFVNVSGNGKTLRIAGSMPDWNHTRFRVRAAVGRLDKKKSIFYSSAVGPWLKVRWV</sequence>
<dbReference type="AlphaFoldDB" id="A0A7K0C192"/>
<dbReference type="EMBL" id="WEGH01000003">
    <property type="protein sequence ID" value="MQY07126.1"/>
    <property type="molecule type" value="Genomic_DNA"/>
</dbReference>
<proteinExistence type="predicted"/>
<evidence type="ECO:0000313" key="3">
    <source>
        <dbReference type="Proteomes" id="UP000487268"/>
    </source>
</evidence>
<keyword evidence="3" id="KW-1185">Reference proteome</keyword>
<dbReference type="Proteomes" id="UP000487268">
    <property type="component" value="Unassembled WGS sequence"/>
</dbReference>
<protein>
    <submittedName>
        <fullName evidence="2">Uncharacterized protein</fullName>
    </submittedName>
</protein>
<organism evidence="2 3">
    <name type="scientific">Actinomadura macrotermitis</name>
    <dbReference type="NCBI Taxonomy" id="2585200"/>
    <lineage>
        <taxon>Bacteria</taxon>
        <taxon>Bacillati</taxon>
        <taxon>Actinomycetota</taxon>
        <taxon>Actinomycetes</taxon>
        <taxon>Streptosporangiales</taxon>
        <taxon>Thermomonosporaceae</taxon>
        <taxon>Actinomadura</taxon>
    </lineage>
</organism>
<gene>
    <name evidence="2" type="ORF">ACRB68_52250</name>
</gene>
<feature type="signal peptide" evidence="1">
    <location>
        <begin position="1"/>
        <end position="27"/>
    </location>
</feature>